<evidence type="ECO:0000313" key="2">
    <source>
        <dbReference type="EMBL" id="RDX78487.1"/>
    </source>
</evidence>
<gene>
    <name evidence="2" type="ORF">CR513_41231</name>
</gene>
<dbReference type="Proteomes" id="UP000257109">
    <property type="component" value="Unassembled WGS sequence"/>
</dbReference>
<reference evidence="2" key="1">
    <citation type="submission" date="2018-05" db="EMBL/GenBank/DDBJ databases">
        <title>Draft genome of Mucuna pruriens seed.</title>
        <authorList>
            <person name="Nnadi N.E."/>
            <person name="Vos R."/>
            <person name="Hasami M.H."/>
            <person name="Devisetty U.K."/>
            <person name="Aguiy J.C."/>
        </authorList>
    </citation>
    <scope>NUCLEOTIDE SEQUENCE [LARGE SCALE GENOMIC DNA]</scope>
    <source>
        <strain evidence="2">JCA_2017</strain>
    </source>
</reference>
<feature type="non-terminal residue" evidence="2">
    <location>
        <position position="1"/>
    </location>
</feature>
<proteinExistence type="predicted"/>
<organism evidence="2 3">
    <name type="scientific">Mucuna pruriens</name>
    <name type="common">Velvet bean</name>
    <name type="synonym">Dolichos pruriens</name>
    <dbReference type="NCBI Taxonomy" id="157652"/>
    <lineage>
        <taxon>Eukaryota</taxon>
        <taxon>Viridiplantae</taxon>
        <taxon>Streptophyta</taxon>
        <taxon>Embryophyta</taxon>
        <taxon>Tracheophyta</taxon>
        <taxon>Spermatophyta</taxon>
        <taxon>Magnoliopsida</taxon>
        <taxon>eudicotyledons</taxon>
        <taxon>Gunneridae</taxon>
        <taxon>Pentapetalae</taxon>
        <taxon>rosids</taxon>
        <taxon>fabids</taxon>
        <taxon>Fabales</taxon>
        <taxon>Fabaceae</taxon>
        <taxon>Papilionoideae</taxon>
        <taxon>50 kb inversion clade</taxon>
        <taxon>NPAAA clade</taxon>
        <taxon>indigoferoid/millettioid clade</taxon>
        <taxon>Phaseoleae</taxon>
        <taxon>Mucuna</taxon>
    </lineage>
</organism>
<feature type="region of interest" description="Disordered" evidence="1">
    <location>
        <begin position="1"/>
        <end position="24"/>
    </location>
</feature>
<keyword evidence="3" id="KW-1185">Reference proteome</keyword>
<comment type="caution">
    <text evidence="2">The sequence shown here is derived from an EMBL/GenBank/DDBJ whole genome shotgun (WGS) entry which is preliminary data.</text>
</comment>
<evidence type="ECO:0000256" key="1">
    <source>
        <dbReference type="SAM" id="MobiDB-lite"/>
    </source>
</evidence>
<sequence>MAARTTGNTKSKGIPGGEREVRKNGPNISMATIIKYIAMEPWPHTSGSLIFLQKNKKQLAKMRAPVGNGNVWCCPPIDTTGTQSQLSLMDHR</sequence>
<dbReference type="AlphaFoldDB" id="A0A371FJK0"/>
<protein>
    <submittedName>
        <fullName evidence="2">Uncharacterized protein</fullName>
    </submittedName>
</protein>
<feature type="compositionally biased region" description="Polar residues" evidence="1">
    <location>
        <begin position="1"/>
        <end position="11"/>
    </location>
</feature>
<dbReference type="EMBL" id="QJKJ01008853">
    <property type="protein sequence ID" value="RDX78487.1"/>
    <property type="molecule type" value="Genomic_DNA"/>
</dbReference>
<dbReference type="OrthoDB" id="1449323at2759"/>
<accession>A0A371FJK0</accession>
<name>A0A371FJK0_MUCPR</name>
<evidence type="ECO:0000313" key="3">
    <source>
        <dbReference type="Proteomes" id="UP000257109"/>
    </source>
</evidence>